<reference evidence="1" key="1">
    <citation type="submission" date="2020-10" db="EMBL/GenBank/DDBJ databases">
        <title>Taxonomic study of unclassified bacteria belonging to the class Ktedonobacteria.</title>
        <authorList>
            <person name="Yabe S."/>
            <person name="Wang C.M."/>
            <person name="Zheng Y."/>
            <person name="Sakai Y."/>
            <person name="Cavaletti L."/>
            <person name="Monciardini P."/>
            <person name="Donadio S."/>
        </authorList>
    </citation>
    <scope>NUCLEOTIDE SEQUENCE</scope>
    <source>
        <strain evidence="1">ID150040</strain>
    </source>
</reference>
<evidence type="ECO:0000313" key="1">
    <source>
        <dbReference type="EMBL" id="GHO91117.1"/>
    </source>
</evidence>
<evidence type="ECO:0000313" key="2">
    <source>
        <dbReference type="Proteomes" id="UP000597444"/>
    </source>
</evidence>
<name>A0A8J3MYR5_9CHLR</name>
<keyword evidence="2" id="KW-1185">Reference proteome</keyword>
<dbReference type="EMBL" id="BNJK01000001">
    <property type="protein sequence ID" value="GHO91117.1"/>
    <property type="molecule type" value="Genomic_DNA"/>
</dbReference>
<protein>
    <submittedName>
        <fullName evidence="1">Uncharacterized protein</fullName>
    </submittedName>
</protein>
<comment type="caution">
    <text evidence="1">The sequence shown here is derived from an EMBL/GenBank/DDBJ whole genome shotgun (WGS) entry which is preliminary data.</text>
</comment>
<proteinExistence type="predicted"/>
<sequence>MRGGNLRHARHNVVLLRGLTGLCEQSSSIGHLSPGKREAGQKDLTGNGVLHCMTRLPRQVEALSPVLLGGLQIVPFVEDTGQAQMRFAEMRKWLIPC</sequence>
<accession>A0A8J3MYR5</accession>
<organism evidence="1 2">
    <name type="scientific">Reticulibacter mediterranei</name>
    <dbReference type="NCBI Taxonomy" id="2778369"/>
    <lineage>
        <taxon>Bacteria</taxon>
        <taxon>Bacillati</taxon>
        <taxon>Chloroflexota</taxon>
        <taxon>Ktedonobacteria</taxon>
        <taxon>Ktedonobacterales</taxon>
        <taxon>Reticulibacteraceae</taxon>
        <taxon>Reticulibacter</taxon>
    </lineage>
</organism>
<dbReference type="Proteomes" id="UP000597444">
    <property type="component" value="Unassembled WGS sequence"/>
</dbReference>
<dbReference type="AlphaFoldDB" id="A0A8J3MYR5"/>
<gene>
    <name evidence="1" type="ORF">KSF_011650</name>
</gene>